<evidence type="ECO:0000256" key="5">
    <source>
        <dbReference type="ARBA" id="ARBA00022984"/>
    </source>
</evidence>
<evidence type="ECO:0000256" key="6">
    <source>
        <dbReference type="ARBA" id="ARBA00023316"/>
    </source>
</evidence>
<evidence type="ECO:0000313" key="10">
    <source>
        <dbReference type="EMBL" id="NKZ40029.1"/>
    </source>
</evidence>
<evidence type="ECO:0000256" key="2">
    <source>
        <dbReference type="ARBA" id="ARBA00005992"/>
    </source>
</evidence>
<dbReference type="GO" id="GO:0016740">
    <property type="term" value="F:transferase activity"/>
    <property type="evidence" value="ECO:0007669"/>
    <property type="project" value="UniProtKB-KW"/>
</dbReference>
<dbReference type="Pfam" id="PF03734">
    <property type="entry name" value="YkuD"/>
    <property type="match status" value="1"/>
</dbReference>
<comment type="caution">
    <text evidence="10">The sequence shown here is derived from an EMBL/GenBank/DDBJ whole genome shotgun (WGS) entry which is preliminary data.</text>
</comment>
<dbReference type="CDD" id="cd16913">
    <property type="entry name" value="YkuD_like"/>
    <property type="match status" value="1"/>
</dbReference>
<feature type="compositionally biased region" description="Basic and acidic residues" evidence="8">
    <location>
        <begin position="326"/>
        <end position="344"/>
    </location>
</feature>
<dbReference type="AlphaFoldDB" id="A0A846ZR92"/>
<dbReference type="PROSITE" id="PS52029">
    <property type="entry name" value="LD_TPASE"/>
    <property type="match status" value="1"/>
</dbReference>
<dbReference type="GO" id="GO:0071972">
    <property type="term" value="F:peptidoglycan L,D-transpeptidase activity"/>
    <property type="evidence" value="ECO:0007669"/>
    <property type="project" value="TreeGrafter"/>
</dbReference>
<dbReference type="GO" id="GO:0071555">
    <property type="term" value="P:cell wall organization"/>
    <property type="evidence" value="ECO:0007669"/>
    <property type="project" value="UniProtKB-UniRule"/>
</dbReference>
<dbReference type="RefSeq" id="WP_168609857.1">
    <property type="nucleotide sequence ID" value="NZ_JAAZQD010000006.1"/>
</dbReference>
<dbReference type="PANTHER" id="PTHR30582">
    <property type="entry name" value="L,D-TRANSPEPTIDASE"/>
    <property type="match status" value="1"/>
</dbReference>
<keyword evidence="3" id="KW-0808">Transferase</keyword>
<evidence type="ECO:0000256" key="7">
    <source>
        <dbReference type="PROSITE-ProRule" id="PRU01373"/>
    </source>
</evidence>
<dbReference type="InterPro" id="IPR005490">
    <property type="entry name" value="LD_TPept_cat_dom"/>
</dbReference>
<dbReference type="GO" id="GO:0005576">
    <property type="term" value="C:extracellular region"/>
    <property type="evidence" value="ECO:0007669"/>
    <property type="project" value="TreeGrafter"/>
</dbReference>
<proteinExistence type="inferred from homology"/>
<dbReference type="GO" id="GO:0018104">
    <property type="term" value="P:peptidoglycan-protein cross-linking"/>
    <property type="evidence" value="ECO:0007669"/>
    <property type="project" value="TreeGrafter"/>
</dbReference>
<organism evidence="10 11">
    <name type="scientific">Oleiagrimonas citrea</name>
    <dbReference type="NCBI Taxonomy" id="1665687"/>
    <lineage>
        <taxon>Bacteria</taxon>
        <taxon>Pseudomonadati</taxon>
        <taxon>Pseudomonadota</taxon>
        <taxon>Gammaproteobacteria</taxon>
        <taxon>Lysobacterales</taxon>
        <taxon>Rhodanobacteraceae</taxon>
        <taxon>Oleiagrimonas</taxon>
    </lineage>
</organism>
<dbReference type="EMBL" id="JAAZQD010000006">
    <property type="protein sequence ID" value="NKZ40029.1"/>
    <property type="molecule type" value="Genomic_DNA"/>
</dbReference>
<dbReference type="NCBIfam" id="NF004785">
    <property type="entry name" value="PRK06132.1-2"/>
    <property type="match status" value="1"/>
</dbReference>
<accession>A0A846ZR92</accession>
<protein>
    <submittedName>
        <fullName evidence="10">L,D-transpeptidase family protein</fullName>
    </submittedName>
</protein>
<dbReference type="Gene3D" id="2.40.440.10">
    <property type="entry name" value="L,D-transpeptidase catalytic domain-like"/>
    <property type="match status" value="1"/>
</dbReference>
<gene>
    <name evidence="10" type="ORF">HF690_13810</name>
</gene>
<keyword evidence="6 7" id="KW-0961">Cell wall biogenesis/degradation</keyword>
<dbReference type="GO" id="GO:0008360">
    <property type="term" value="P:regulation of cell shape"/>
    <property type="evidence" value="ECO:0007669"/>
    <property type="project" value="UniProtKB-UniRule"/>
</dbReference>
<feature type="active site" description="Proton donor/acceptor" evidence="7">
    <location>
        <position position="120"/>
    </location>
</feature>
<dbReference type="UniPathway" id="UPA00219"/>
<evidence type="ECO:0000256" key="4">
    <source>
        <dbReference type="ARBA" id="ARBA00022960"/>
    </source>
</evidence>
<keyword evidence="4 7" id="KW-0133">Cell shape</keyword>
<comment type="similarity">
    <text evidence="2">Belongs to the YkuD family.</text>
</comment>
<dbReference type="SUPFAM" id="SSF141523">
    <property type="entry name" value="L,D-transpeptidase catalytic domain-like"/>
    <property type="match status" value="1"/>
</dbReference>
<comment type="pathway">
    <text evidence="1 7">Cell wall biogenesis; peptidoglycan biosynthesis.</text>
</comment>
<dbReference type="InterPro" id="IPR038063">
    <property type="entry name" value="Transpep_catalytic_dom"/>
</dbReference>
<dbReference type="InterPro" id="IPR050979">
    <property type="entry name" value="LD-transpeptidase"/>
</dbReference>
<keyword evidence="5 7" id="KW-0573">Peptidoglycan synthesis</keyword>
<evidence type="ECO:0000256" key="3">
    <source>
        <dbReference type="ARBA" id="ARBA00022679"/>
    </source>
</evidence>
<dbReference type="Proteomes" id="UP000541636">
    <property type="component" value="Unassembled WGS sequence"/>
</dbReference>
<evidence type="ECO:0000313" key="11">
    <source>
        <dbReference type="Proteomes" id="UP000541636"/>
    </source>
</evidence>
<feature type="domain" description="L,D-TPase catalytic" evidence="9">
    <location>
        <begin position="48"/>
        <end position="157"/>
    </location>
</feature>
<feature type="region of interest" description="Disordered" evidence="8">
    <location>
        <begin position="321"/>
        <end position="344"/>
    </location>
</feature>
<reference evidence="10 11" key="1">
    <citation type="journal article" date="2017" name="Int. J. Syst. Evol. Microbiol.">
        <title>Oleiagrimonas citrea sp. nov., a marine bacterium isolated from tidal flat sediment and emended description of the genus Oleiagrimonas Fang et al. 2015 and Oleiagrimonas soli.</title>
        <authorList>
            <person name="Yang S.H."/>
            <person name="Seo H.S."/>
            <person name="Seong C.N."/>
            <person name="Kwon K.K."/>
        </authorList>
    </citation>
    <scope>NUCLEOTIDE SEQUENCE [LARGE SCALE GENOMIC DNA]</scope>
    <source>
        <strain evidence="10 11">MEBiC09124</strain>
    </source>
</reference>
<name>A0A846ZR92_9GAMM</name>
<evidence type="ECO:0000259" key="9">
    <source>
        <dbReference type="PROSITE" id="PS52029"/>
    </source>
</evidence>
<dbReference type="PANTHER" id="PTHR30582:SF2">
    <property type="entry name" value="L,D-TRANSPEPTIDASE YCIB-RELATED"/>
    <property type="match status" value="1"/>
</dbReference>
<feature type="active site" description="Nucleophile" evidence="7">
    <location>
        <position position="133"/>
    </location>
</feature>
<evidence type="ECO:0000256" key="8">
    <source>
        <dbReference type="SAM" id="MobiDB-lite"/>
    </source>
</evidence>
<evidence type="ECO:0000256" key="1">
    <source>
        <dbReference type="ARBA" id="ARBA00004752"/>
    </source>
</evidence>
<sequence>MTAPTSVLRAVAQGVLLCLLLALAGPAVAHRAALDYFWHPELAPAGPLVIVVSLDEQQLYAYRNGVAIGVSPISSGKPGYETPTGVYTILQKKRQHYSNLYDDAPMPYMQRLTWDGVALHAGSLPGHAASHGCVRLPSAFASRLYGATRRGDVVVVADARVSPATVVHPSAVAPIDLAGQPVMLLGSPFEANPEQDADADAPVSIVVSTTDGMAYVLRNGRLVAHAPVTLVPGLSLRGMLLYVMGADREGDASAQPRWTGYRILGAGPVPDPDQLARHVQLSQSFGRGLREMLRPGTTVLVTDLPGYGRAPHPVYGALLQSGSVKPADRAERTKRSDSKRLTHP</sequence>
<keyword evidence="11" id="KW-1185">Reference proteome</keyword>